<dbReference type="InterPro" id="IPR039552">
    <property type="entry name" value="IS66_C"/>
</dbReference>
<feature type="domain" description="Transposase IS66 C-terminal" evidence="2">
    <location>
        <begin position="28"/>
        <end position="65"/>
    </location>
</feature>
<protein>
    <submittedName>
        <fullName evidence="3">Transposase domain-containing protein</fullName>
    </submittedName>
</protein>
<feature type="compositionally biased region" description="Polar residues" evidence="1">
    <location>
        <begin position="141"/>
        <end position="150"/>
    </location>
</feature>
<organism evidence="3 4">
    <name type="scientific">Paenirhodobacter populi</name>
    <dbReference type="NCBI Taxonomy" id="2306993"/>
    <lineage>
        <taxon>Bacteria</taxon>
        <taxon>Pseudomonadati</taxon>
        <taxon>Pseudomonadota</taxon>
        <taxon>Alphaproteobacteria</taxon>
        <taxon>Rhodobacterales</taxon>
        <taxon>Rhodobacter group</taxon>
        <taxon>Paenirhodobacter</taxon>
    </lineage>
</organism>
<gene>
    <name evidence="3" type="ORF">D2T29_22450</name>
</gene>
<name>A0A443JWW5_9RHOB</name>
<reference evidence="3 4" key="2">
    <citation type="submission" date="2019-01" db="EMBL/GenBank/DDBJ databases">
        <authorList>
            <person name="Li Y."/>
        </authorList>
    </citation>
    <scope>NUCLEOTIDE SEQUENCE [LARGE SCALE GENOMIC DNA]</scope>
    <source>
        <strain evidence="3 4">07D10-4-3</strain>
    </source>
</reference>
<sequence>MSMRRPPRARSGTWHNECGQNWARFANLIGTCIMNGVESYACLRDLFTRLTNGHLARNIDAPMPWGICPNGKARRDSLVKWSFVSYEPASARRPAPQSKRISNGAQTPHTLKRALGSANGPSRISARYPPISLIRPDDATSPRNSNTRRSTQWDRTSRAKNHSVRLSRKESGASRMSL</sequence>
<accession>A0A443JWW5</accession>
<feature type="region of interest" description="Disordered" evidence="1">
    <location>
        <begin position="89"/>
        <end position="178"/>
    </location>
</feature>
<reference evidence="3 4" key="1">
    <citation type="submission" date="2019-01" db="EMBL/GenBank/DDBJ databases">
        <title>Sinorhodobacter populi sp. nov. isolated from the symptomatic bark tissue of Populus euramericana canker.</title>
        <authorList>
            <person name="Xu G."/>
        </authorList>
    </citation>
    <scope>NUCLEOTIDE SEQUENCE [LARGE SCALE GENOMIC DNA]</scope>
    <source>
        <strain evidence="3 4">07D10-4-3</strain>
    </source>
</reference>
<dbReference type="EMBL" id="SAUY01000088">
    <property type="protein sequence ID" value="RWR24995.1"/>
    <property type="molecule type" value="Genomic_DNA"/>
</dbReference>
<evidence type="ECO:0000259" key="2">
    <source>
        <dbReference type="Pfam" id="PF13817"/>
    </source>
</evidence>
<feature type="compositionally biased region" description="Polar residues" evidence="1">
    <location>
        <begin position="99"/>
        <end position="109"/>
    </location>
</feature>
<dbReference type="Pfam" id="PF13817">
    <property type="entry name" value="DDE_Tnp_IS66_C"/>
    <property type="match status" value="1"/>
</dbReference>
<proteinExistence type="predicted"/>
<dbReference type="Proteomes" id="UP000284451">
    <property type="component" value="Unassembled WGS sequence"/>
</dbReference>
<evidence type="ECO:0000256" key="1">
    <source>
        <dbReference type="SAM" id="MobiDB-lite"/>
    </source>
</evidence>
<evidence type="ECO:0000313" key="4">
    <source>
        <dbReference type="Proteomes" id="UP000284451"/>
    </source>
</evidence>
<comment type="caution">
    <text evidence="3">The sequence shown here is derived from an EMBL/GenBank/DDBJ whole genome shotgun (WGS) entry which is preliminary data.</text>
</comment>
<dbReference type="AlphaFoldDB" id="A0A443JWW5"/>
<evidence type="ECO:0000313" key="3">
    <source>
        <dbReference type="EMBL" id="RWR24995.1"/>
    </source>
</evidence>